<dbReference type="PROSITE" id="PS51186">
    <property type="entry name" value="GNAT"/>
    <property type="match status" value="1"/>
</dbReference>
<dbReference type="Pfam" id="PF00583">
    <property type="entry name" value="Acetyltransf_1"/>
    <property type="match status" value="1"/>
</dbReference>
<dbReference type="SUPFAM" id="SSF55729">
    <property type="entry name" value="Acyl-CoA N-acyltransferases (Nat)"/>
    <property type="match status" value="1"/>
</dbReference>
<dbReference type="Gene3D" id="3.40.630.30">
    <property type="match status" value="1"/>
</dbReference>
<sequence length="97" mass="10882">MLRALVLSDTAAVQSINHYSLGYTLAQEKAEQQLEKLLKDSHHFLLGFEDEVSQELVAYVHAEFYDTFYSETGFNVLGLAVLPAYQNQGIGKKLCRG</sequence>
<organism evidence="2 3">
    <name type="scientific">Streptococcus criceti HS-6</name>
    <dbReference type="NCBI Taxonomy" id="873449"/>
    <lineage>
        <taxon>Bacteria</taxon>
        <taxon>Bacillati</taxon>
        <taxon>Bacillota</taxon>
        <taxon>Bacilli</taxon>
        <taxon>Lactobacillales</taxon>
        <taxon>Streptococcaceae</taxon>
        <taxon>Streptococcus</taxon>
    </lineage>
</organism>
<dbReference type="STRING" id="873449.STRCR_1614"/>
<evidence type="ECO:0000313" key="2">
    <source>
        <dbReference type="EMBL" id="EHI73995.1"/>
    </source>
</evidence>
<dbReference type="AlphaFoldDB" id="G5JPG2"/>
<proteinExistence type="predicted"/>
<evidence type="ECO:0000259" key="1">
    <source>
        <dbReference type="PROSITE" id="PS51186"/>
    </source>
</evidence>
<dbReference type="eggNOG" id="COG0456">
    <property type="taxonomic scope" value="Bacteria"/>
</dbReference>
<comment type="caution">
    <text evidence="2">The sequence shown here is derived from an EMBL/GenBank/DDBJ whole genome shotgun (WGS) entry which is preliminary data.</text>
</comment>
<protein>
    <recommendedName>
        <fullName evidence="1">N-acetyltransferase domain-containing protein</fullName>
    </recommendedName>
</protein>
<name>G5JPG2_STRCG</name>
<evidence type="ECO:0000313" key="3">
    <source>
        <dbReference type="Proteomes" id="UP000004322"/>
    </source>
</evidence>
<dbReference type="EMBL" id="AEUV02000002">
    <property type="protein sequence ID" value="EHI73995.1"/>
    <property type="molecule type" value="Genomic_DNA"/>
</dbReference>
<dbReference type="InterPro" id="IPR016181">
    <property type="entry name" value="Acyl_CoA_acyltransferase"/>
</dbReference>
<dbReference type="InterPro" id="IPR000182">
    <property type="entry name" value="GNAT_dom"/>
</dbReference>
<dbReference type="CDD" id="cd04301">
    <property type="entry name" value="NAT_SF"/>
    <property type="match status" value="1"/>
</dbReference>
<feature type="domain" description="N-acetyltransferase" evidence="1">
    <location>
        <begin position="1"/>
        <end position="97"/>
    </location>
</feature>
<accession>G5JPG2</accession>
<gene>
    <name evidence="2" type="ORF">STRCR_1614</name>
</gene>
<reference evidence="2" key="1">
    <citation type="submission" date="2011-07" db="EMBL/GenBank/DDBJ databases">
        <authorList>
            <person name="Stanhope M.J."/>
            <person name="Durkin A.S."/>
            <person name="Hostetler J."/>
            <person name="Kim M."/>
            <person name="Radune D."/>
            <person name="Singh I."/>
            <person name="Town C.D."/>
        </authorList>
    </citation>
    <scope>NUCLEOTIDE SEQUENCE [LARGE SCALE GENOMIC DNA]</scope>
    <source>
        <strain evidence="2">HS-6</strain>
    </source>
</reference>
<dbReference type="GO" id="GO:0016747">
    <property type="term" value="F:acyltransferase activity, transferring groups other than amino-acyl groups"/>
    <property type="evidence" value="ECO:0007669"/>
    <property type="project" value="InterPro"/>
</dbReference>
<keyword evidence="3" id="KW-1185">Reference proteome</keyword>
<dbReference type="Proteomes" id="UP000004322">
    <property type="component" value="Unassembled WGS sequence"/>
</dbReference>